<reference evidence="3" key="1">
    <citation type="journal article" date="2020" name="Nature">
        <title>Giant virus diversity and host interactions through global metagenomics.</title>
        <authorList>
            <person name="Schulz F."/>
            <person name="Roux S."/>
            <person name="Paez-Espino D."/>
            <person name="Jungbluth S."/>
            <person name="Walsh D.A."/>
            <person name="Denef V.J."/>
            <person name="McMahon K.D."/>
            <person name="Konstantinidis K.T."/>
            <person name="Eloe-Fadrosh E.A."/>
            <person name="Kyrpides N.C."/>
            <person name="Woyke T."/>
        </authorList>
    </citation>
    <scope>NUCLEOTIDE SEQUENCE</scope>
    <source>
        <strain evidence="3">GVMAG-S-3300013094-100</strain>
    </source>
</reference>
<dbReference type="AlphaFoldDB" id="A0A6C0KUZ5"/>
<keyword evidence="2" id="KW-0812">Transmembrane</keyword>
<evidence type="ECO:0000313" key="3">
    <source>
        <dbReference type="EMBL" id="QHU21073.1"/>
    </source>
</evidence>
<accession>A0A6C0KUZ5</accession>
<evidence type="ECO:0000256" key="2">
    <source>
        <dbReference type="SAM" id="Phobius"/>
    </source>
</evidence>
<keyword evidence="2" id="KW-1133">Transmembrane helix</keyword>
<protein>
    <submittedName>
        <fullName evidence="3">Uncharacterized protein</fullName>
    </submittedName>
</protein>
<keyword evidence="2" id="KW-0472">Membrane</keyword>
<sequence length="364" mass="40491">MYCSLKEAYNIPSFDPASGKKKKTCMNPLSQQALRQPGGAPLTAQSGAQQAAQQCTISIDDLDAYNEFLRMKEYAAAKTQYTREDFTTQDTSSWSTNRDQPGPYFDTTTPYSTQGMDYKYYCDNYKICPKAPINSVEHFDNIPSNTPMAAPSGSTATQALPPKQCNPIQAPVYEIPISDAAKEEYSEAMNVSLNQESPNYPAPVPQARVYDMNKVTGYYDEDLEQYLKTNNLNVATSGSDKTPIGNAVNKYKDKQLGIPTGSIRSNSKTLNDQSTEDIIRPYSNNRENTDGTGNVTGNGGNNKYQGSDNLKKIDYILDITLFILIGILVILLCDQIFKVAMVYGMHETMRMLNPYLQQSQQSQQ</sequence>
<name>A0A6C0KUZ5_9ZZZZ</name>
<feature type="region of interest" description="Disordered" evidence="1">
    <location>
        <begin position="281"/>
        <end position="301"/>
    </location>
</feature>
<organism evidence="3">
    <name type="scientific">viral metagenome</name>
    <dbReference type="NCBI Taxonomy" id="1070528"/>
    <lineage>
        <taxon>unclassified sequences</taxon>
        <taxon>metagenomes</taxon>
        <taxon>organismal metagenomes</taxon>
    </lineage>
</organism>
<dbReference type="EMBL" id="MN740978">
    <property type="protein sequence ID" value="QHU21073.1"/>
    <property type="molecule type" value="Genomic_DNA"/>
</dbReference>
<feature type="region of interest" description="Disordered" evidence="1">
    <location>
        <begin position="85"/>
        <end position="108"/>
    </location>
</feature>
<feature type="transmembrane region" description="Helical" evidence="2">
    <location>
        <begin position="315"/>
        <end position="333"/>
    </location>
</feature>
<feature type="compositionally biased region" description="Polar residues" evidence="1">
    <location>
        <begin position="88"/>
        <end position="99"/>
    </location>
</feature>
<proteinExistence type="predicted"/>
<evidence type="ECO:0000256" key="1">
    <source>
        <dbReference type="SAM" id="MobiDB-lite"/>
    </source>
</evidence>